<dbReference type="EMBL" id="JAAUVV010000012">
    <property type="protein sequence ID" value="NJJ04149.1"/>
    <property type="molecule type" value="Genomic_DNA"/>
</dbReference>
<organism evidence="1 2">
    <name type="scientific">Corynebacterium coyleae</name>
    <dbReference type="NCBI Taxonomy" id="53374"/>
    <lineage>
        <taxon>Bacteria</taxon>
        <taxon>Bacillati</taxon>
        <taxon>Actinomycetota</taxon>
        <taxon>Actinomycetes</taxon>
        <taxon>Mycobacteriales</taxon>
        <taxon>Corynebacteriaceae</taxon>
        <taxon>Corynebacterium</taxon>
    </lineage>
</organism>
<sequence>MHDAAGRFLGDVRDTLLEALPLACRADLQAKAKLNIDKNIVVGDFKAPLVHGAGQPEGSVRREDYSQLFHVIINYELSSDSSEKFLAVKSSKFELRVATSPGIRFEFERDYTSAPCAHIHYSGVAGLLSPALMQNFQDKSGNPRKKGRLDELHLPVGGKRFRPSLEDFLYFVISECGFRGRPGWEPALQERRRVWLSKQASAATRDHPEAAAEALRDLGFTVTPPKGFTTPKADAQW</sequence>
<protein>
    <submittedName>
        <fullName evidence="1">Uncharacterized protein</fullName>
    </submittedName>
</protein>
<proteinExistence type="predicted"/>
<evidence type="ECO:0000313" key="2">
    <source>
        <dbReference type="Proteomes" id="UP000591626"/>
    </source>
</evidence>
<accession>A0AAP6XKV8</accession>
<name>A0AAP6XKV8_9CORY</name>
<gene>
    <name evidence="1" type="ORF">HC138_07290</name>
</gene>
<dbReference type="AlphaFoldDB" id="A0AAP6XKV8"/>
<comment type="caution">
    <text evidence="1">The sequence shown here is derived from an EMBL/GenBank/DDBJ whole genome shotgun (WGS) entry which is preliminary data.</text>
</comment>
<reference evidence="1 2" key="1">
    <citation type="submission" date="2020-03" db="EMBL/GenBank/DDBJ databases">
        <title>Draft genome sequences of bacterial isolates from the female urobiome.</title>
        <authorList>
            <person name="Miller-Ensminger T."/>
            <person name="Wolfe A.J."/>
            <person name="Putonti C."/>
        </authorList>
    </citation>
    <scope>NUCLEOTIDE SEQUENCE [LARGE SCALE GENOMIC DNA]</scope>
    <source>
        <strain evidence="1 2">UMB8490</strain>
    </source>
</reference>
<evidence type="ECO:0000313" key="1">
    <source>
        <dbReference type="EMBL" id="NJJ04149.1"/>
    </source>
</evidence>
<dbReference type="RefSeq" id="WP_070568312.1">
    <property type="nucleotide sequence ID" value="NZ_CP083648.1"/>
</dbReference>
<dbReference type="Proteomes" id="UP000591626">
    <property type="component" value="Unassembled WGS sequence"/>
</dbReference>